<proteinExistence type="predicted"/>
<feature type="chain" id="PRO_5043438567" evidence="1">
    <location>
        <begin position="34"/>
        <end position="104"/>
    </location>
</feature>
<protein>
    <submittedName>
        <fullName evidence="2">Uncharacterized protein</fullName>
    </submittedName>
</protein>
<evidence type="ECO:0000313" key="3">
    <source>
        <dbReference type="Proteomes" id="UP001497516"/>
    </source>
</evidence>
<reference evidence="2 3" key="1">
    <citation type="submission" date="2024-04" db="EMBL/GenBank/DDBJ databases">
        <authorList>
            <person name="Fracassetti M."/>
        </authorList>
    </citation>
    <scope>NUCLEOTIDE SEQUENCE [LARGE SCALE GENOMIC DNA]</scope>
</reference>
<sequence length="104" mass="11201">MGRKPAVSLRIASSLVLIILAVFIACMLTPGESRTSPSVQVADLRNKQLAMGDANVTNYSVEQEDSTPGPACTDSSQCINYCYSKNPELDYHCGGDGKCFCSWC</sequence>
<evidence type="ECO:0000313" key="2">
    <source>
        <dbReference type="EMBL" id="CAL1395321.1"/>
    </source>
</evidence>
<organism evidence="2 3">
    <name type="scientific">Linum trigynum</name>
    <dbReference type="NCBI Taxonomy" id="586398"/>
    <lineage>
        <taxon>Eukaryota</taxon>
        <taxon>Viridiplantae</taxon>
        <taxon>Streptophyta</taxon>
        <taxon>Embryophyta</taxon>
        <taxon>Tracheophyta</taxon>
        <taxon>Spermatophyta</taxon>
        <taxon>Magnoliopsida</taxon>
        <taxon>eudicotyledons</taxon>
        <taxon>Gunneridae</taxon>
        <taxon>Pentapetalae</taxon>
        <taxon>rosids</taxon>
        <taxon>fabids</taxon>
        <taxon>Malpighiales</taxon>
        <taxon>Linaceae</taxon>
        <taxon>Linum</taxon>
    </lineage>
</organism>
<dbReference type="EMBL" id="OZ034819">
    <property type="protein sequence ID" value="CAL1395321.1"/>
    <property type="molecule type" value="Genomic_DNA"/>
</dbReference>
<dbReference type="AlphaFoldDB" id="A0AAV2FAL4"/>
<evidence type="ECO:0000256" key="1">
    <source>
        <dbReference type="SAM" id="SignalP"/>
    </source>
</evidence>
<keyword evidence="1" id="KW-0732">Signal</keyword>
<feature type="signal peptide" evidence="1">
    <location>
        <begin position="1"/>
        <end position="33"/>
    </location>
</feature>
<gene>
    <name evidence="2" type="ORF">LTRI10_LOCUS35762</name>
</gene>
<name>A0AAV2FAL4_9ROSI</name>
<dbReference type="PROSITE" id="PS51257">
    <property type="entry name" value="PROKAR_LIPOPROTEIN"/>
    <property type="match status" value="1"/>
</dbReference>
<keyword evidence="3" id="KW-1185">Reference proteome</keyword>
<accession>A0AAV2FAL4</accession>
<dbReference type="Proteomes" id="UP001497516">
    <property type="component" value="Chromosome 6"/>
</dbReference>